<organism evidence="5 6">
    <name type="scientific">Siphonobacter aquaeclarae</name>
    <dbReference type="NCBI Taxonomy" id="563176"/>
    <lineage>
        <taxon>Bacteria</taxon>
        <taxon>Pseudomonadati</taxon>
        <taxon>Bacteroidota</taxon>
        <taxon>Cytophagia</taxon>
        <taxon>Cytophagales</taxon>
        <taxon>Cytophagaceae</taxon>
        <taxon>Siphonobacter</taxon>
    </lineage>
</organism>
<sequence>MLRRLAAWLFRLAGWTVSGPVPHNLPKFVLFVAPHATSNDFYVGVGARAYINIWIYYLAKKELFRPAPVSWFLKKMGGYPVDRSRHLNFVDSVVALFNEHEEFRICVTPEGTRKDVSELKTGFYYMALGAQVPIVFCGFDYGRKAVLFGEPFYPTGNWDADKKVMAAFFNQVQGTRKSWIRNYLNT</sequence>
<protein>
    <submittedName>
        <fullName evidence="5">Acyltransferase</fullName>
    </submittedName>
</protein>
<evidence type="ECO:0000313" key="6">
    <source>
        <dbReference type="Proteomes" id="UP000198901"/>
    </source>
</evidence>
<dbReference type="SUPFAM" id="SSF69593">
    <property type="entry name" value="Glycerol-3-phosphate (1)-acyltransferase"/>
    <property type="match status" value="1"/>
</dbReference>
<dbReference type="AlphaFoldDB" id="A0A1G9THQ3"/>
<dbReference type="GO" id="GO:0006654">
    <property type="term" value="P:phosphatidic acid biosynthetic process"/>
    <property type="evidence" value="ECO:0007669"/>
    <property type="project" value="TreeGrafter"/>
</dbReference>
<dbReference type="Pfam" id="PF01553">
    <property type="entry name" value="Acyltransferase"/>
    <property type="match status" value="1"/>
</dbReference>
<dbReference type="PANTHER" id="PTHR10434">
    <property type="entry name" value="1-ACYL-SN-GLYCEROL-3-PHOSPHATE ACYLTRANSFERASE"/>
    <property type="match status" value="1"/>
</dbReference>
<dbReference type="EMBL" id="FNGS01000006">
    <property type="protein sequence ID" value="SDM47289.1"/>
    <property type="molecule type" value="Genomic_DNA"/>
</dbReference>
<evidence type="ECO:0000256" key="1">
    <source>
        <dbReference type="ARBA" id="ARBA00005189"/>
    </source>
</evidence>
<name>A0A1G9THQ3_9BACT</name>
<feature type="domain" description="Phospholipid/glycerol acyltransferase" evidence="4">
    <location>
        <begin position="29"/>
        <end position="142"/>
    </location>
</feature>
<keyword evidence="2 5" id="KW-0808">Transferase</keyword>
<dbReference type="GO" id="GO:0003841">
    <property type="term" value="F:1-acylglycerol-3-phosphate O-acyltransferase activity"/>
    <property type="evidence" value="ECO:0007669"/>
    <property type="project" value="TreeGrafter"/>
</dbReference>
<comment type="pathway">
    <text evidence="1">Lipid metabolism.</text>
</comment>
<dbReference type="PANTHER" id="PTHR10434:SF9">
    <property type="entry name" value="PHOSPHOLIPID_GLYCEROL ACYLTRANSFERASE DOMAIN-CONTAINING PROTEIN"/>
    <property type="match status" value="1"/>
</dbReference>
<dbReference type="Proteomes" id="UP000198901">
    <property type="component" value="Unassembled WGS sequence"/>
</dbReference>
<dbReference type="OrthoDB" id="9796839at2"/>
<evidence type="ECO:0000313" key="5">
    <source>
        <dbReference type="EMBL" id="SDM47289.1"/>
    </source>
</evidence>
<reference evidence="5 6" key="1">
    <citation type="submission" date="2016-10" db="EMBL/GenBank/DDBJ databases">
        <authorList>
            <person name="de Groot N.N."/>
        </authorList>
    </citation>
    <scope>NUCLEOTIDE SEQUENCE [LARGE SCALE GENOMIC DNA]</scope>
    <source>
        <strain evidence="5 6">DSM 21668</strain>
    </source>
</reference>
<evidence type="ECO:0000256" key="3">
    <source>
        <dbReference type="ARBA" id="ARBA00023315"/>
    </source>
</evidence>
<keyword evidence="6" id="KW-1185">Reference proteome</keyword>
<evidence type="ECO:0000259" key="4">
    <source>
        <dbReference type="SMART" id="SM00563"/>
    </source>
</evidence>
<evidence type="ECO:0000256" key="2">
    <source>
        <dbReference type="ARBA" id="ARBA00022679"/>
    </source>
</evidence>
<dbReference type="InterPro" id="IPR002123">
    <property type="entry name" value="Plipid/glycerol_acylTrfase"/>
</dbReference>
<proteinExistence type="predicted"/>
<accession>A0A1G9THQ3</accession>
<dbReference type="SMART" id="SM00563">
    <property type="entry name" value="PlsC"/>
    <property type="match status" value="1"/>
</dbReference>
<gene>
    <name evidence="5" type="ORF">SAMN04488090_3569</name>
</gene>
<dbReference type="STRING" id="563176.SAMN04488090_3569"/>
<dbReference type="RefSeq" id="WP_093205270.1">
    <property type="nucleotide sequence ID" value="NZ_FNGS01000006.1"/>
</dbReference>
<keyword evidence="3 5" id="KW-0012">Acyltransferase</keyword>